<organism evidence="3 4">
    <name type="scientific">Colletotrichum sublineola</name>
    <name type="common">Sorghum anthracnose fungus</name>
    <dbReference type="NCBI Taxonomy" id="1173701"/>
    <lineage>
        <taxon>Eukaryota</taxon>
        <taxon>Fungi</taxon>
        <taxon>Dikarya</taxon>
        <taxon>Ascomycota</taxon>
        <taxon>Pezizomycotina</taxon>
        <taxon>Sordariomycetes</taxon>
        <taxon>Hypocreomycetidae</taxon>
        <taxon>Glomerellales</taxon>
        <taxon>Glomerellaceae</taxon>
        <taxon>Colletotrichum</taxon>
        <taxon>Colletotrichum graminicola species complex</taxon>
    </lineage>
</organism>
<feature type="compositionally biased region" description="Basic and acidic residues" evidence="1">
    <location>
        <begin position="355"/>
        <end position="370"/>
    </location>
</feature>
<dbReference type="OMA" id="QCRCAKR"/>
<feature type="compositionally biased region" description="Basic and acidic residues" evidence="1">
    <location>
        <begin position="377"/>
        <end position="447"/>
    </location>
</feature>
<name>A0A066XA23_COLSU</name>
<evidence type="ECO:0000313" key="3">
    <source>
        <dbReference type="EMBL" id="KDN65772.1"/>
    </source>
</evidence>
<dbReference type="Pfam" id="PF24864">
    <property type="entry name" value="DUF7730"/>
    <property type="match status" value="1"/>
</dbReference>
<evidence type="ECO:0000259" key="2">
    <source>
        <dbReference type="Pfam" id="PF24864"/>
    </source>
</evidence>
<keyword evidence="3" id="KW-0687">Ribonucleoprotein</keyword>
<reference evidence="4" key="1">
    <citation type="journal article" date="2014" name="Genome Announc.">
        <title>Draft genome sequence of Colletotrichum sublineola, a destructive pathogen of cultivated sorghum.</title>
        <authorList>
            <person name="Baroncelli R."/>
            <person name="Sanz-Martin J.M."/>
            <person name="Rech G.E."/>
            <person name="Sukno S.A."/>
            <person name="Thon M.R."/>
        </authorList>
    </citation>
    <scope>NUCLEOTIDE SEQUENCE [LARGE SCALE GENOMIC DNA]</scope>
    <source>
        <strain evidence="4">TX430BB</strain>
    </source>
</reference>
<gene>
    <name evidence="3" type="ORF">CSUB01_05832</name>
</gene>
<feature type="domain" description="DUF7730" evidence="2">
    <location>
        <begin position="22"/>
        <end position="200"/>
    </location>
</feature>
<dbReference type="AlphaFoldDB" id="A0A066XA23"/>
<evidence type="ECO:0000313" key="4">
    <source>
        <dbReference type="Proteomes" id="UP000027238"/>
    </source>
</evidence>
<comment type="caution">
    <text evidence="3">The sequence shown here is derived from an EMBL/GenBank/DDBJ whole genome shotgun (WGS) entry which is preliminary data.</text>
</comment>
<dbReference type="InterPro" id="IPR038883">
    <property type="entry name" value="AN11006-like"/>
</dbReference>
<keyword evidence="3" id="KW-0689">Ribosomal protein</keyword>
<dbReference type="PANTHER" id="PTHR42085">
    <property type="entry name" value="F-BOX DOMAIN-CONTAINING PROTEIN"/>
    <property type="match status" value="1"/>
</dbReference>
<dbReference type="EMBL" id="JMSE01000992">
    <property type="protein sequence ID" value="KDN65772.1"/>
    <property type="molecule type" value="Genomic_DNA"/>
</dbReference>
<dbReference type="PANTHER" id="PTHR42085:SF1">
    <property type="entry name" value="F-BOX DOMAIN-CONTAINING PROTEIN"/>
    <property type="match status" value="1"/>
</dbReference>
<feature type="region of interest" description="Disordered" evidence="1">
    <location>
        <begin position="355"/>
        <end position="447"/>
    </location>
</feature>
<dbReference type="HOGENOM" id="CLU_585273_0_0_1"/>
<accession>A0A066XA23</accession>
<dbReference type="STRING" id="1173701.A0A066XA23"/>
<evidence type="ECO:0000256" key="1">
    <source>
        <dbReference type="SAM" id="MobiDB-lite"/>
    </source>
</evidence>
<dbReference type="InterPro" id="IPR056632">
    <property type="entry name" value="DUF7730"/>
</dbReference>
<sequence length="467" mass="54109">MTNLTLTIPLPPHQHPPSSKRLLGLPLELRNQIYHHALVAPPKHSRTHDDNCHFRHNHTATSIEPAACLVLDVAVEPVPVHIFSWDRLTQCRCAKRTTLNLLLACRQVYREAAPVFWSANTFVFDHSDDFTACVGARLRAACRPLLRHVHIASPDPENQDLRTTRNLISSEQTPGNGIPRWQQFWDVLKQCQGLRTLAVRPEVLRHHATDLAALGRWLPALERLELTWIGKYKDDRVWGEPDNRSLRLCESIQRETVFVLAAQAVDLGAEGFGSAEWCKALYRDFTTNFCVHVDSIVRERFLGYDPEVPDRSLVELHTGKVAAELSDTRRTWSVELPTGKTARLDFLAAPQSRETRMRLKKERLARDAARRASGRPTEAEERVQREVRERKAEIKSREAEEEARERERVLAERRRREEERKEEERRQRENRRAELERAVEAAREERRVGRKRIMRRGVVEDMDELAL</sequence>
<keyword evidence="4" id="KW-1185">Reference proteome</keyword>
<dbReference type="Proteomes" id="UP000027238">
    <property type="component" value="Unassembled WGS sequence"/>
</dbReference>
<protein>
    <submittedName>
        <fullName evidence="3">Putative ribosomal protein L32</fullName>
    </submittedName>
</protein>
<dbReference type="GO" id="GO:0005840">
    <property type="term" value="C:ribosome"/>
    <property type="evidence" value="ECO:0007669"/>
    <property type="project" value="UniProtKB-KW"/>
</dbReference>
<dbReference type="OrthoDB" id="62952at2759"/>
<proteinExistence type="predicted"/>
<dbReference type="eggNOG" id="ENOG502T5GS">
    <property type="taxonomic scope" value="Eukaryota"/>
</dbReference>